<organism evidence="1 2">
    <name type="scientific">Brevundimonas diminuta</name>
    <name type="common">Pseudomonas diminuta</name>
    <dbReference type="NCBI Taxonomy" id="293"/>
    <lineage>
        <taxon>Bacteria</taxon>
        <taxon>Pseudomonadati</taxon>
        <taxon>Pseudomonadota</taxon>
        <taxon>Alphaproteobacteria</taxon>
        <taxon>Caulobacterales</taxon>
        <taxon>Caulobacteraceae</taxon>
        <taxon>Brevundimonas</taxon>
    </lineage>
</organism>
<gene>
    <name evidence="1" type="ORF">NCTC11165_01634</name>
</gene>
<dbReference type="Proteomes" id="UP000250358">
    <property type="component" value="Unassembled WGS sequence"/>
</dbReference>
<dbReference type="AlphaFoldDB" id="A0A2X1AUJ0"/>
<proteinExistence type="predicted"/>
<reference evidence="1 2" key="1">
    <citation type="submission" date="2018-06" db="EMBL/GenBank/DDBJ databases">
        <authorList>
            <consortium name="Pathogen Informatics"/>
            <person name="Doyle S."/>
        </authorList>
    </citation>
    <scope>NUCLEOTIDE SEQUENCE [LARGE SCALE GENOMIC DNA]</scope>
    <source>
        <strain evidence="1 2">NCTC11165</strain>
    </source>
</reference>
<evidence type="ECO:0000313" key="2">
    <source>
        <dbReference type="Proteomes" id="UP000250358"/>
    </source>
</evidence>
<accession>A0A2X1AUJ0</accession>
<name>A0A2X1AUJ0_BREDI</name>
<evidence type="ECO:0000313" key="1">
    <source>
        <dbReference type="EMBL" id="SPU44232.1"/>
    </source>
</evidence>
<sequence length="93" mass="10442">MEAAFSVGLTEAEFWDSTPYLTHLAIRSRGRRAIEMATAHGWMSERFAREPRLSRLSYYLEDREEEVADAGDALIASFAMMHGLGVDEATDAE</sequence>
<protein>
    <submittedName>
        <fullName evidence="1">Uncharacterized protein</fullName>
    </submittedName>
</protein>
<dbReference type="RefSeq" id="WP_128115626.1">
    <property type="nucleotide sequence ID" value="NZ_UAQM01000011.1"/>
</dbReference>
<dbReference type="EMBL" id="UAQM01000011">
    <property type="protein sequence ID" value="SPU44232.1"/>
    <property type="molecule type" value="Genomic_DNA"/>
</dbReference>